<evidence type="ECO:0000313" key="3">
    <source>
        <dbReference type="EMBL" id="KAH7522268.1"/>
    </source>
</evidence>
<dbReference type="AlphaFoldDB" id="A0A978V4I5"/>
<reference evidence="3" key="1">
    <citation type="journal article" date="2021" name="Front. Plant Sci.">
        <title>Chromosome-Scale Genome Assembly for Chinese Sour Jujube and Insights Into Its Genome Evolution and Domestication Signature.</title>
        <authorList>
            <person name="Shen L.-Y."/>
            <person name="Luo H."/>
            <person name="Wang X.-L."/>
            <person name="Wang X.-M."/>
            <person name="Qiu X.-J."/>
            <person name="Liu H."/>
            <person name="Zhou S.-S."/>
            <person name="Jia K.-H."/>
            <person name="Nie S."/>
            <person name="Bao Y.-T."/>
            <person name="Zhang R.-G."/>
            <person name="Yun Q.-Z."/>
            <person name="Chai Y.-H."/>
            <person name="Lu J.-Y."/>
            <person name="Li Y."/>
            <person name="Zhao S.-W."/>
            <person name="Mao J.-F."/>
            <person name="Jia S.-G."/>
            <person name="Mao Y.-M."/>
        </authorList>
    </citation>
    <scope>NUCLEOTIDE SEQUENCE</scope>
    <source>
        <strain evidence="3">AT0</strain>
        <tissue evidence="3">Leaf</tissue>
    </source>
</reference>
<feature type="region of interest" description="Disordered" evidence="1">
    <location>
        <begin position="696"/>
        <end position="731"/>
    </location>
</feature>
<feature type="region of interest" description="Disordered" evidence="1">
    <location>
        <begin position="268"/>
        <end position="311"/>
    </location>
</feature>
<dbReference type="Proteomes" id="UP000813462">
    <property type="component" value="Unassembled WGS sequence"/>
</dbReference>
<dbReference type="PANTHER" id="PTHR33870:SF4">
    <property type="entry name" value="CARDIOMYOPATHY-ASSOCIATED PROTEIN"/>
    <property type="match status" value="1"/>
</dbReference>
<dbReference type="EMBL" id="JAEACU010000007">
    <property type="protein sequence ID" value="KAH7522268.1"/>
    <property type="molecule type" value="Genomic_DNA"/>
</dbReference>
<feature type="compositionally biased region" description="Basic and acidic residues" evidence="1">
    <location>
        <begin position="297"/>
        <end position="311"/>
    </location>
</feature>
<sequence>MGLKLETGKQSRKFDVVSIRTCCRSIYNHPFLVGMVFSLIFLYRSFPFLFSLLVYASPVLVCTAILLGTLLSFGQSNNIYEIEKQEYLSHGIDPLKPGVSESDIVVVNREESFEGKKSDTVEKSIEEASSIVNKVSKVEDVEDDHAPIKEVKTRESNGVVHEGKLRIEEVLHNEKADANQNSLVQENGSEILEVGVENYPRVSTKDHKEDHLDDHEDDDDDDDDSENRSMYSGSERAENSSVDGSTADMVPMLDETHPLLFREDPQPEIHGEEEDAGLDDNEDDDEEEEEEEEEEAKEVKEDESKSAIKWTEDDQKNIMNLGTLELERNQCVENLIARRRAWQSSKTMSQKNLIDFESAEFPFSVSPLSVTRRNPFEFPHDSTNPGSAPSIMLPRRRNPFELPFESKEVKKEEKNDNKVDGFEQQSTTFDQKGIFFRRHESFSLGPSSLGFVKQANQDIKWRPVFIPERFVSEGTSYSSISRQSSGASDSKLSSIPDSESVSSVEQDFSKEKEMISNLYQTSNLVEHGSQSTEDVVSEEMVQIEKKDVEHIGLEITLGQVENHSEKEVENRSEKEVGNQSETESSLYETEEEDNDVEVENKTSGIHLETEPVEEEESSRSSLSSILEIDEKKSSHVQNDDGSSTKCLEANNGDHINGAVDENLPEEPLYDASPTAAGKSLSLISFFPDKQTEILENVKPPESEEMGAVVEEEKSEVYSEKDESSHPEKDWT</sequence>
<feature type="compositionally biased region" description="Acidic residues" evidence="1">
    <location>
        <begin position="588"/>
        <end position="597"/>
    </location>
</feature>
<feature type="compositionally biased region" description="Basic and acidic residues" evidence="1">
    <location>
        <begin position="203"/>
        <end position="214"/>
    </location>
</feature>
<organism evidence="3 4">
    <name type="scientific">Ziziphus jujuba var. spinosa</name>
    <dbReference type="NCBI Taxonomy" id="714518"/>
    <lineage>
        <taxon>Eukaryota</taxon>
        <taxon>Viridiplantae</taxon>
        <taxon>Streptophyta</taxon>
        <taxon>Embryophyta</taxon>
        <taxon>Tracheophyta</taxon>
        <taxon>Spermatophyta</taxon>
        <taxon>Magnoliopsida</taxon>
        <taxon>eudicotyledons</taxon>
        <taxon>Gunneridae</taxon>
        <taxon>Pentapetalae</taxon>
        <taxon>rosids</taxon>
        <taxon>fabids</taxon>
        <taxon>Rosales</taxon>
        <taxon>Rhamnaceae</taxon>
        <taxon>Paliureae</taxon>
        <taxon>Ziziphus</taxon>
    </lineage>
</organism>
<feature type="transmembrane region" description="Helical" evidence="2">
    <location>
        <begin position="52"/>
        <end position="74"/>
    </location>
</feature>
<evidence type="ECO:0000256" key="2">
    <source>
        <dbReference type="SAM" id="Phobius"/>
    </source>
</evidence>
<feature type="compositionally biased region" description="Basic and acidic residues" evidence="1">
    <location>
        <begin position="710"/>
        <end position="731"/>
    </location>
</feature>
<dbReference type="OrthoDB" id="1908091at2759"/>
<comment type="caution">
    <text evidence="3">The sequence shown here is derived from an EMBL/GenBank/DDBJ whole genome shotgun (WGS) entry which is preliminary data.</text>
</comment>
<protein>
    <submittedName>
        <fullName evidence="3">Uncharacterized protein</fullName>
    </submittedName>
</protein>
<feature type="compositionally biased region" description="Polar residues" evidence="1">
    <location>
        <begin position="476"/>
        <end position="497"/>
    </location>
</feature>
<feature type="compositionally biased region" description="Basic and acidic residues" evidence="1">
    <location>
        <begin position="562"/>
        <end position="576"/>
    </location>
</feature>
<feature type="region of interest" description="Disordered" evidence="1">
    <location>
        <begin position="476"/>
        <end position="507"/>
    </location>
</feature>
<feature type="compositionally biased region" description="Acidic residues" evidence="1">
    <location>
        <begin position="271"/>
        <end position="296"/>
    </location>
</feature>
<evidence type="ECO:0000256" key="1">
    <source>
        <dbReference type="SAM" id="MobiDB-lite"/>
    </source>
</evidence>
<evidence type="ECO:0000313" key="4">
    <source>
        <dbReference type="Proteomes" id="UP000813462"/>
    </source>
</evidence>
<keyword evidence="2" id="KW-0812">Transmembrane</keyword>
<dbReference type="PANTHER" id="PTHR33870">
    <property type="entry name" value="CARDIOMYOPATHY-ASSOCIATED PROTEIN"/>
    <property type="match status" value="1"/>
</dbReference>
<accession>A0A978V4I5</accession>
<keyword evidence="2" id="KW-1133">Transmembrane helix</keyword>
<feature type="compositionally biased region" description="Acidic residues" evidence="1">
    <location>
        <begin position="215"/>
        <end position="225"/>
    </location>
</feature>
<proteinExistence type="predicted"/>
<feature type="compositionally biased region" description="Polar residues" evidence="1">
    <location>
        <begin position="635"/>
        <end position="645"/>
    </location>
</feature>
<gene>
    <name evidence="3" type="ORF">FEM48_Zijuj07G0120400</name>
</gene>
<feature type="region of interest" description="Disordered" evidence="1">
    <location>
        <begin position="203"/>
        <end position="249"/>
    </location>
</feature>
<feature type="transmembrane region" description="Helical" evidence="2">
    <location>
        <begin position="26"/>
        <end position="46"/>
    </location>
</feature>
<name>A0A978V4I5_ZIZJJ</name>
<keyword evidence="2" id="KW-0472">Membrane</keyword>
<feature type="region of interest" description="Disordered" evidence="1">
    <location>
        <begin position="556"/>
        <end position="673"/>
    </location>
</feature>